<proteinExistence type="predicted"/>
<organism evidence="1 2">
    <name type="scientific">Paraburkholderia terricola</name>
    <dbReference type="NCBI Taxonomy" id="169427"/>
    <lineage>
        <taxon>Bacteria</taxon>
        <taxon>Pseudomonadati</taxon>
        <taxon>Pseudomonadota</taxon>
        <taxon>Betaproteobacteria</taxon>
        <taxon>Burkholderiales</taxon>
        <taxon>Burkholderiaceae</taxon>
        <taxon>Paraburkholderia</taxon>
    </lineage>
</organism>
<gene>
    <name evidence="1" type="ORF">J2804_006408</name>
</gene>
<sequence>MAFQTFSSYRGYSIDVQVTPARTLSFHGVGRRYKVSWLIKRSADPGDEIASFPERLEFLSEDEAFRYAQNRAHTFIDCILSRKYPAPSPFVVLRSRERSPDPSG</sequence>
<accession>A0ABU1M1S6</accession>
<comment type="caution">
    <text evidence="1">The sequence shown here is derived from an EMBL/GenBank/DDBJ whole genome shotgun (WGS) entry which is preliminary data.</text>
</comment>
<protein>
    <submittedName>
        <fullName evidence="1">Uncharacterized protein</fullName>
    </submittedName>
</protein>
<dbReference type="Proteomes" id="UP001264340">
    <property type="component" value="Unassembled WGS sequence"/>
</dbReference>
<evidence type="ECO:0000313" key="1">
    <source>
        <dbReference type="EMBL" id="MDR6412972.1"/>
    </source>
</evidence>
<evidence type="ECO:0000313" key="2">
    <source>
        <dbReference type="Proteomes" id="UP001264340"/>
    </source>
</evidence>
<dbReference type="EMBL" id="JAVDRP010000029">
    <property type="protein sequence ID" value="MDR6412972.1"/>
    <property type="molecule type" value="Genomic_DNA"/>
</dbReference>
<name>A0ABU1M1S6_9BURK</name>
<reference evidence="1 2" key="1">
    <citation type="submission" date="2023-07" db="EMBL/GenBank/DDBJ databases">
        <title>Sorghum-associated microbial communities from plants grown in Nebraska, USA.</title>
        <authorList>
            <person name="Schachtman D."/>
        </authorList>
    </citation>
    <scope>NUCLEOTIDE SEQUENCE [LARGE SCALE GENOMIC DNA]</scope>
    <source>
        <strain evidence="1 2">DS1316</strain>
    </source>
</reference>
<keyword evidence="2" id="KW-1185">Reference proteome</keyword>
<dbReference type="RefSeq" id="WP_310127349.1">
    <property type="nucleotide sequence ID" value="NZ_JAVDQV010000020.1"/>
</dbReference>